<dbReference type="OMA" id="PESFGWD"/>
<dbReference type="Proteomes" id="UP000193240">
    <property type="component" value="Unassembled WGS sequence"/>
</dbReference>
<feature type="disulfide bond" evidence="13">
    <location>
        <begin position="336"/>
        <end position="365"/>
    </location>
</feature>
<feature type="active site" description="Proton donor" evidence="11">
    <location>
        <position position="127"/>
    </location>
</feature>
<feature type="binding site" evidence="12">
    <location>
        <position position="507"/>
    </location>
    <ligand>
        <name>Ca(2+)</name>
        <dbReference type="ChEBI" id="CHEBI:29108"/>
    </ligand>
</feature>
<dbReference type="PANTHER" id="PTHR11742">
    <property type="entry name" value="MANNOSYL-OLIGOSACCHARIDE ALPHA-1,2-MANNOSIDASE-RELATED"/>
    <property type="match status" value="1"/>
</dbReference>
<feature type="active site" evidence="11">
    <location>
        <position position="271"/>
    </location>
</feature>
<dbReference type="Gene3D" id="1.50.10.10">
    <property type="match status" value="1"/>
</dbReference>
<evidence type="ECO:0000256" key="11">
    <source>
        <dbReference type="PIRSR" id="PIRSR601382-1"/>
    </source>
</evidence>
<comment type="pathway">
    <text evidence="2">Protein modification; protein glycosylation.</text>
</comment>
<evidence type="ECO:0000256" key="1">
    <source>
        <dbReference type="ARBA" id="ARBA00001913"/>
    </source>
</evidence>
<dbReference type="FunFam" id="1.50.10.10:FF:000047">
    <property type="entry name" value="Mannosyl-oligosaccharide alpha-1,2-mannosidase"/>
    <property type="match status" value="1"/>
</dbReference>
<evidence type="ECO:0000256" key="13">
    <source>
        <dbReference type="PIRSR" id="PIRSR601382-3"/>
    </source>
</evidence>
<dbReference type="InterPro" id="IPR012341">
    <property type="entry name" value="6hp_glycosidase-like_sf"/>
</dbReference>
<dbReference type="GO" id="GO:0005509">
    <property type="term" value="F:calcium ion binding"/>
    <property type="evidence" value="ECO:0007669"/>
    <property type="project" value="InterPro"/>
</dbReference>
<dbReference type="Pfam" id="PF01532">
    <property type="entry name" value="Glyco_hydro_47"/>
    <property type="match status" value="1"/>
</dbReference>
<dbReference type="InterPro" id="IPR001382">
    <property type="entry name" value="Glyco_hydro_47"/>
</dbReference>
<evidence type="ECO:0000256" key="10">
    <source>
        <dbReference type="ARBA" id="ARBA00048605"/>
    </source>
</evidence>
<evidence type="ECO:0000256" key="4">
    <source>
        <dbReference type="ARBA" id="ARBA00022729"/>
    </source>
</evidence>
<dbReference type="GO" id="GO:0005975">
    <property type="term" value="P:carbohydrate metabolic process"/>
    <property type="evidence" value="ECO:0007669"/>
    <property type="project" value="InterPro"/>
</dbReference>
<keyword evidence="6 13" id="KW-1015">Disulfide bond</keyword>
<keyword evidence="12" id="KW-0106">Calcium</keyword>
<protein>
    <recommendedName>
        <fullName evidence="14">alpha-1,2-Mannosidase</fullName>
        <ecNumber evidence="14">3.2.1.-</ecNumber>
    </recommendedName>
</protein>
<feature type="active site" description="Proton donor" evidence="11">
    <location>
        <position position="379"/>
    </location>
</feature>
<keyword evidence="5 14" id="KW-0378">Hydrolase</keyword>
<dbReference type="PRINTS" id="PR00747">
    <property type="entry name" value="GLYHDRLASE47"/>
</dbReference>
<evidence type="ECO:0000256" key="9">
    <source>
        <dbReference type="ARBA" id="ARBA00047669"/>
    </source>
</evidence>
<reference evidence="16 17" key="1">
    <citation type="journal article" date="2017" name="Genome Announc.">
        <title>Genome sequence of the saprophytic ascomycete Epicoccum nigrum ICMP 19927 strain isolated from New Zealand.</title>
        <authorList>
            <person name="Fokin M."/>
            <person name="Fleetwood D."/>
            <person name="Weir B.S."/>
            <person name="Villas-Boas S.G."/>
        </authorList>
    </citation>
    <scope>NUCLEOTIDE SEQUENCE [LARGE SCALE GENOMIC DNA]</scope>
    <source>
        <strain evidence="16 17">ICMP 19927</strain>
    </source>
</reference>
<comment type="cofactor">
    <cofactor evidence="1 12">
        <name>Ca(2+)</name>
        <dbReference type="ChEBI" id="CHEBI:29108"/>
    </cofactor>
</comment>
<comment type="catalytic activity">
    <reaction evidence="9">
        <text>N(4)-(alpha-D-Man-(1-&gt;2)-alpha-D-Man-(1-&gt;2)-alpha-D-Man-(1-&gt;3)-[alpha-D-Man-(1-&gt;3)-[alpha-D-Man-(1-&gt;2)-alpha-D-Man-(1-&gt;6)]-alpha-D-Man-(1-&gt;6)]-beta-D-Man-(1-&gt;4)-beta-D-GlcNAc-(1-&gt;4)-beta-D-GlcNAc)-L-asparaginyl-[protein] (N-glucan mannose isomer 8A1,2,3B1,3) + 3 H2O = N(4)-(alpha-D-Man-(1-&gt;3)-[alpha-D-Man-(1-&gt;3)-[alpha-D-Man-(1-&gt;6)]-alpha-D-Man-(1-&gt;6)]-beta-D-Man-(1-&gt;4)-beta-D-GlcNAc-(1-&gt;4)-beta-D-GlcNAc)-L-asparaginyl-[protein] (N-glucan mannose isomer 5A1,2) + 3 beta-D-mannose</text>
        <dbReference type="Rhea" id="RHEA:56028"/>
        <dbReference type="Rhea" id="RHEA-COMP:14358"/>
        <dbReference type="Rhea" id="RHEA-COMP:14367"/>
        <dbReference type="ChEBI" id="CHEBI:15377"/>
        <dbReference type="ChEBI" id="CHEBI:28563"/>
        <dbReference type="ChEBI" id="CHEBI:59087"/>
        <dbReference type="ChEBI" id="CHEBI:60628"/>
        <dbReference type="EC" id="3.2.1.113"/>
    </reaction>
</comment>
<keyword evidence="7" id="KW-0325">Glycoprotein</keyword>
<evidence type="ECO:0000256" key="6">
    <source>
        <dbReference type="ARBA" id="ARBA00023157"/>
    </source>
</evidence>
<dbReference type="InterPro" id="IPR050749">
    <property type="entry name" value="Glycosyl_Hydrolase_47"/>
</dbReference>
<dbReference type="EMBL" id="KZ107840">
    <property type="protein sequence ID" value="OSS51534.1"/>
    <property type="molecule type" value="Genomic_DNA"/>
</dbReference>
<gene>
    <name evidence="16" type="ORF">B5807_03477</name>
</gene>
<sequence length="515" mass="56407">MARLTYSLALGAVLLNAVSAKPVDLSNAAQERRQYDPPPEPEVDRAQAVIDTFRLSWEGYHTYAFPADELKPVTNTAGNSRNGWGASAADALTTALVMGQKDIVNQIITYIPTIDWSKTSSDVSLFETTIRYLGAMLSGYDFLSGPLADVADDPANIDALLSQSVNLANNLSYAFNTPSGVPYNLLNFANRSVIDEPNGLATVGTLILEWTRLSDLTGNHSYASLVERAEGYLISPSPASSEPFPGLVGMSISPETGAFLDARGGWVGGADSFYEYLIKMYVYDPRRYAALKERWILAADSTMAYLASHPSTKPDLTFLATYDGRNIQLQSEHLACFDGGNFILGGQVLDDRKYIDFGLALVDGCRATYAATATKIGPEVFGWDPALVPAAQAAFFQQNGFYILNAGYQLRPEVIESYYYAFRATGDAKYQDWAWEAFLAINETTRVGSAYSSIKDVNVAGGGGFSDMMESFWFAEVLKYSYLIQTPGGEEWQVATTGSENRWVFNTEAHPVRVW</sequence>
<dbReference type="EC" id="3.2.1.-" evidence="14"/>
<evidence type="ECO:0000256" key="14">
    <source>
        <dbReference type="RuleBase" id="RU361193"/>
    </source>
</evidence>
<dbReference type="AlphaFoldDB" id="A0A1Y2M615"/>
<proteinExistence type="inferred from homology"/>
<dbReference type="UniPathway" id="UPA00378"/>
<dbReference type="SUPFAM" id="SSF48225">
    <property type="entry name" value="Seven-hairpin glycosidases"/>
    <property type="match status" value="1"/>
</dbReference>
<feature type="chain" id="PRO_5011003755" description="alpha-1,2-Mannosidase" evidence="15">
    <location>
        <begin position="21"/>
        <end position="515"/>
    </location>
</feature>
<keyword evidence="8 14" id="KW-0326">Glycosidase</keyword>
<evidence type="ECO:0000313" key="17">
    <source>
        <dbReference type="Proteomes" id="UP000193240"/>
    </source>
</evidence>
<evidence type="ECO:0000256" key="5">
    <source>
        <dbReference type="ARBA" id="ARBA00022801"/>
    </source>
</evidence>
<evidence type="ECO:0000256" key="12">
    <source>
        <dbReference type="PIRSR" id="PIRSR601382-2"/>
    </source>
</evidence>
<organism evidence="16 17">
    <name type="scientific">Epicoccum nigrum</name>
    <name type="common">Soil fungus</name>
    <name type="synonym">Epicoccum purpurascens</name>
    <dbReference type="NCBI Taxonomy" id="105696"/>
    <lineage>
        <taxon>Eukaryota</taxon>
        <taxon>Fungi</taxon>
        <taxon>Dikarya</taxon>
        <taxon>Ascomycota</taxon>
        <taxon>Pezizomycotina</taxon>
        <taxon>Dothideomycetes</taxon>
        <taxon>Pleosporomycetidae</taxon>
        <taxon>Pleosporales</taxon>
        <taxon>Pleosporineae</taxon>
        <taxon>Didymellaceae</taxon>
        <taxon>Epicoccum</taxon>
    </lineage>
</organism>
<dbReference type="InParanoid" id="A0A1Y2M615"/>
<dbReference type="GO" id="GO:0016020">
    <property type="term" value="C:membrane"/>
    <property type="evidence" value="ECO:0007669"/>
    <property type="project" value="InterPro"/>
</dbReference>
<dbReference type="InterPro" id="IPR036026">
    <property type="entry name" value="Seven-hairpin_glycosidases"/>
</dbReference>
<evidence type="ECO:0000256" key="8">
    <source>
        <dbReference type="ARBA" id="ARBA00023295"/>
    </source>
</evidence>
<feature type="signal peptide" evidence="15">
    <location>
        <begin position="1"/>
        <end position="20"/>
    </location>
</feature>
<dbReference type="GO" id="GO:0036503">
    <property type="term" value="P:ERAD pathway"/>
    <property type="evidence" value="ECO:0007669"/>
    <property type="project" value="UniProtKB-ARBA"/>
</dbReference>
<comment type="catalytic activity">
    <reaction evidence="10">
        <text>N(4)-(alpha-D-Man-(1-&gt;2)-alpha-D-Man-(1-&gt;2)-alpha-D-Man-(1-&gt;3)-[alpha-D-Man-(1-&gt;2)-alpha-D-Man-(1-&gt;3)-[alpha-D-Man-(1-&gt;2)-alpha-D-Man-(1-&gt;6)]-alpha-D-Man-(1-&gt;6)]-beta-D-Man-(1-&gt;4)-beta-D-GlcNAc-(1-&gt;4)-beta-D-GlcNAc)-L-asparaginyl-[protein] (N-glucan mannose isomer 9A1,2,3B1,2,3) + 4 H2O = N(4)-(alpha-D-Man-(1-&gt;3)-[alpha-D-Man-(1-&gt;3)-[alpha-D-Man-(1-&gt;6)]-alpha-D-Man-(1-&gt;6)]-beta-D-Man-(1-&gt;4)-beta-D-GlcNAc-(1-&gt;4)-beta-D-GlcNAc)-L-asparaginyl-[protein] (N-glucan mannose isomer 5A1,2) + 4 beta-D-mannose</text>
        <dbReference type="Rhea" id="RHEA:56008"/>
        <dbReference type="Rhea" id="RHEA-COMP:14356"/>
        <dbReference type="Rhea" id="RHEA-COMP:14367"/>
        <dbReference type="ChEBI" id="CHEBI:15377"/>
        <dbReference type="ChEBI" id="CHEBI:28563"/>
        <dbReference type="ChEBI" id="CHEBI:59087"/>
        <dbReference type="ChEBI" id="CHEBI:139493"/>
        <dbReference type="EC" id="3.2.1.113"/>
    </reaction>
</comment>
<evidence type="ECO:0000313" key="16">
    <source>
        <dbReference type="EMBL" id="OSS51534.1"/>
    </source>
</evidence>
<keyword evidence="4 15" id="KW-0732">Signal</keyword>
<evidence type="ECO:0000256" key="7">
    <source>
        <dbReference type="ARBA" id="ARBA00023180"/>
    </source>
</evidence>
<keyword evidence="17" id="KW-1185">Reference proteome</keyword>
<dbReference type="GO" id="GO:0004571">
    <property type="term" value="F:mannosyl-oligosaccharide 1,2-alpha-mannosidase activity"/>
    <property type="evidence" value="ECO:0007669"/>
    <property type="project" value="UniProtKB-EC"/>
</dbReference>
<feature type="active site" evidence="11">
    <location>
        <position position="413"/>
    </location>
</feature>
<keyword evidence="12" id="KW-0479">Metal-binding</keyword>
<dbReference type="GO" id="GO:0005783">
    <property type="term" value="C:endoplasmic reticulum"/>
    <property type="evidence" value="ECO:0007669"/>
    <property type="project" value="TreeGrafter"/>
</dbReference>
<accession>A0A1Y2M615</accession>
<dbReference type="PANTHER" id="PTHR11742:SF101">
    <property type="entry name" value="MANNOSYL-OLIGOSACCHARIDE ALPHA-1,2-MANNOSIDASE 1B"/>
    <property type="match status" value="1"/>
</dbReference>
<name>A0A1Y2M615_EPING</name>
<evidence type="ECO:0000256" key="3">
    <source>
        <dbReference type="ARBA" id="ARBA00007658"/>
    </source>
</evidence>
<evidence type="ECO:0000256" key="15">
    <source>
        <dbReference type="SAM" id="SignalP"/>
    </source>
</evidence>
<comment type="similarity">
    <text evidence="3 14">Belongs to the glycosyl hydrolase 47 family.</text>
</comment>
<dbReference type="STRING" id="105696.A0A1Y2M615"/>
<evidence type="ECO:0000256" key="2">
    <source>
        <dbReference type="ARBA" id="ARBA00004922"/>
    </source>
</evidence>